<dbReference type="RefSeq" id="XP_007836188.1">
    <property type="nucleotide sequence ID" value="XM_007837997.1"/>
</dbReference>
<dbReference type="InParanoid" id="W3X097"/>
<name>W3X097_PESFW</name>
<reference evidence="3" key="1">
    <citation type="journal article" date="2015" name="BMC Genomics">
        <title>Genomic and transcriptomic analysis of the endophytic fungus Pestalotiopsis fici reveals its lifestyle and high potential for synthesis of natural products.</title>
        <authorList>
            <person name="Wang X."/>
            <person name="Zhang X."/>
            <person name="Liu L."/>
            <person name="Xiang M."/>
            <person name="Wang W."/>
            <person name="Sun X."/>
            <person name="Che Y."/>
            <person name="Guo L."/>
            <person name="Liu G."/>
            <person name="Guo L."/>
            <person name="Wang C."/>
            <person name="Yin W.B."/>
            <person name="Stadler M."/>
            <person name="Zhang X."/>
            <person name="Liu X."/>
        </authorList>
    </citation>
    <scope>NUCLEOTIDE SEQUENCE [LARGE SCALE GENOMIC DNA]</scope>
    <source>
        <strain evidence="3">W106-1 / CGMCC3.15140</strain>
    </source>
</reference>
<feature type="compositionally biased region" description="Polar residues" evidence="1">
    <location>
        <begin position="558"/>
        <end position="577"/>
    </location>
</feature>
<sequence>MASDTHPSTRFDVFNDSCNTSCDDSDRSSLDLESSLLPLSDISVSHAQNRQSLGSASAVESLATALKEFHIGESPERVQYKGKAIGLKAIKQSIARSSIQPLAAAAAYNPIKVLETVPEDSSSQEGSSTIAADSVSDRSQHYIQIPVDQYTHHPLSEAARNLSSFEEQLAKHRREEYEWVMTIKVAEPLPIDTESTQAEPATSRATTRLYFGCNLLPDQPDTDLLEQTSYSLLVTPLEGNAQLDAATELEDDEMMALTGYNAVEQVMPLQPVDQKPEVCVAEISLEDAKSDDAKSFGGDSSVGAASVVMEEPLARIEDSVEALDQLEEQLEAFDLAACMRDLVTHAPSKSLPNQTCPSTAPTPSKSKEAAPQIQHRSPRTDVSALRVNTFHSTRSPTGRRSGSMAGMDAPKLLDSPKLKVEDKPLVQAPVKKAAPKLTSLLPPKQPAKSTKPPTVPTFELPGEAVARRLKEQREARLSMAANAKKPEATPKSSLRRTKSAKPPTRPDFELPGEAISRRKREEREAKLKAEEEEERKRREFKAKPIRMGGVASYVPRDTATSRARQNKPTDGAAQTSPSRHKLSAAPTSVSAGALKTSTDQMQTRGRHPATGSSQESRATSSSNGSVNGKRSSVSIEDVQAQRARGKEILQRDGMFAQDKQREKREREALARLAREQAAERSRQLSRAWAEKQKQKRMTIGSVRDVVASSS</sequence>
<proteinExistence type="predicted"/>
<feature type="compositionally biased region" description="Basic and acidic residues" evidence="1">
    <location>
        <begin position="515"/>
        <end position="537"/>
    </location>
</feature>
<accession>W3X097</accession>
<dbReference type="OrthoDB" id="3946796at2759"/>
<protein>
    <recommendedName>
        <fullName evidence="4">Carboxylesterase family protein</fullName>
    </recommendedName>
</protein>
<dbReference type="KEGG" id="pfy:PFICI_09416"/>
<organism evidence="2 3">
    <name type="scientific">Pestalotiopsis fici (strain W106-1 / CGMCC3.15140)</name>
    <dbReference type="NCBI Taxonomy" id="1229662"/>
    <lineage>
        <taxon>Eukaryota</taxon>
        <taxon>Fungi</taxon>
        <taxon>Dikarya</taxon>
        <taxon>Ascomycota</taxon>
        <taxon>Pezizomycotina</taxon>
        <taxon>Sordariomycetes</taxon>
        <taxon>Xylariomycetidae</taxon>
        <taxon>Amphisphaeriales</taxon>
        <taxon>Sporocadaceae</taxon>
        <taxon>Pestalotiopsis</taxon>
    </lineage>
</organism>
<evidence type="ECO:0008006" key="4">
    <source>
        <dbReference type="Google" id="ProtNLM"/>
    </source>
</evidence>
<evidence type="ECO:0000313" key="3">
    <source>
        <dbReference type="Proteomes" id="UP000030651"/>
    </source>
</evidence>
<feature type="region of interest" description="Disordered" evidence="1">
    <location>
        <begin position="347"/>
        <end position="710"/>
    </location>
</feature>
<feature type="compositionally biased region" description="Basic and acidic residues" evidence="1">
    <location>
        <begin position="658"/>
        <end position="692"/>
    </location>
</feature>
<gene>
    <name evidence="2" type="ORF">PFICI_09416</name>
</gene>
<dbReference type="AlphaFoldDB" id="W3X097"/>
<evidence type="ECO:0000256" key="1">
    <source>
        <dbReference type="SAM" id="MobiDB-lite"/>
    </source>
</evidence>
<dbReference type="HOGENOM" id="CLU_012848_0_0_1"/>
<dbReference type="EMBL" id="KI912114">
    <property type="protein sequence ID" value="ETS79563.1"/>
    <property type="molecule type" value="Genomic_DNA"/>
</dbReference>
<dbReference type="OMA" id="ANWTVEM"/>
<feature type="compositionally biased region" description="Polar residues" evidence="1">
    <location>
        <begin position="350"/>
        <end position="364"/>
    </location>
</feature>
<keyword evidence="3" id="KW-1185">Reference proteome</keyword>
<evidence type="ECO:0000313" key="2">
    <source>
        <dbReference type="EMBL" id="ETS79563.1"/>
    </source>
</evidence>
<feature type="compositionally biased region" description="Basic and acidic residues" evidence="1">
    <location>
        <begin position="414"/>
        <end position="424"/>
    </location>
</feature>
<feature type="compositionally biased region" description="Low complexity" evidence="1">
    <location>
        <begin position="392"/>
        <end position="403"/>
    </location>
</feature>
<feature type="compositionally biased region" description="Polar residues" evidence="1">
    <location>
        <begin position="610"/>
        <end position="634"/>
    </location>
</feature>
<feature type="compositionally biased region" description="Basic and acidic residues" evidence="1">
    <location>
        <begin position="465"/>
        <end position="476"/>
    </location>
</feature>
<feature type="compositionally biased region" description="Polar residues" evidence="1">
    <location>
        <begin position="585"/>
        <end position="603"/>
    </location>
</feature>
<dbReference type="GeneID" id="19274429"/>
<dbReference type="Proteomes" id="UP000030651">
    <property type="component" value="Unassembled WGS sequence"/>
</dbReference>
<dbReference type="eggNOG" id="ENOG502SPY3">
    <property type="taxonomic scope" value="Eukaryota"/>
</dbReference>